<gene>
    <name evidence="7" type="primary">puuE</name>
    <name evidence="7" type="ORF">F0L46_24040</name>
</gene>
<name>A0A5B2V5X1_9HYPH</name>
<dbReference type="Gene3D" id="1.10.3330.10">
    <property type="entry name" value="Oxo-4-hydroxy-4-carboxy-5-ureidoimidazoline decarboxylase"/>
    <property type="match status" value="1"/>
</dbReference>
<dbReference type="AlphaFoldDB" id="A0A5B2V5X1"/>
<dbReference type="Pfam" id="PF09349">
    <property type="entry name" value="OHCU_decarbox"/>
    <property type="match status" value="1"/>
</dbReference>
<proteinExistence type="inferred from homology"/>
<evidence type="ECO:0000256" key="2">
    <source>
        <dbReference type="ARBA" id="ARBA00010973"/>
    </source>
</evidence>
<dbReference type="SUPFAM" id="SSF158694">
    <property type="entry name" value="UraD-Like"/>
    <property type="match status" value="1"/>
</dbReference>
<dbReference type="PANTHER" id="PTHR43123:SF1">
    <property type="entry name" value="POLYSACCHARIDE DEACETYLASE-RELATED"/>
    <property type="match status" value="1"/>
</dbReference>
<evidence type="ECO:0000256" key="1">
    <source>
        <dbReference type="ARBA" id="ARBA00003236"/>
    </source>
</evidence>
<dbReference type="InterPro" id="IPR017580">
    <property type="entry name" value="OHCU_decarboxylase-1"/>
</dbReference>
<feature type="domain" description="NodB homology" evidence="6">
    <location>
        <begin position="69"/>
        <end position="286"/>
    </location>
</feature>
<keyword evidence="4" id="KW-0659">Purine metabolism</keyword>
<keyword evidence="8" id="KW-1185">Reference proteome</keyword>
<dbReference type="NCBIfam" id="TIGR03164">
    <property type="entry name" value="UHCUDC"/>
    <property type="match status" value="1"/>
</dbReference>
<dbReference type="SUPFAM" id="SSF88713">
    <property type="entry name" value="Glycoside hydrolase/deacetylase"/>
    <property type="match status" value="1"/>
</dbReference>
<comment type="similarity">
    <text evidence="2">Belongs to the polysaccharide deacetylase family.</text>
</comment>
<dbReference type="CDD" id="cd10977">
    <property type="entry name" value="CE4_PuuE_SpCDA1"/>
    <property type="match status" value="1"/>
</dbReference>
<evidence type="ECO:0000256" key="3">
    <source>
        <dbReference type="ARBA" id="ARBA00020071"/>
    </source>
</evidence>
<sequence length="474" mass="53363">MTEPYPRDMVGYGRTPPHPGWPDDARVCVQFVINYEEGGENNILHGDRASEAFLSEIVGAAAWPGQRHMNMESIYEYGSRAGFWRLWRMFTERGMPVTVYGVATAMQRHPDAVAAMKEAGWEIASHGLKWIDYKDFSSDEERAHINEAIRIHTEVTGERPLGMYQGRTSEHTIRLTLEEGGFLYTADSYADELPYWIAGSQGPALVVPYTLDANDMRFATPQGFNAGEQFFQYLKDSFDVLYAEGETAPKMMSVGLHCRLVGRPGRAAALARFLDYVASHERVWVARRVDIARHWIRHHRPADLTPSRMSRAIFTELYGDVFEHSPWIAEGAHAKGLGEAQDHAEGLHAALVAVMRGATREAKLALINAHPDLAGRLKVAEMAPDSQAEQASAGLTSLTQEERDRFLALNDRYRERFGFPFIMAVKGRSKEDILAAFEARLEHDPETEFDTALDEIERIALLRLRDRLPGETEG</sequence>
<dbReference type="RefSeq" id="WP_149822153.1">
    <property type="nucleotide sequence ID" value="NZ_VUOA01000048.1"/>
</dbReference>
<evidence type="ECO:0000313" key="7">
    <source>
        <dbReference type="EMBL" id="KAA2234384.1"/>
    </source>
</evidence>
<dbReference type="PROSITE" id="PS51677">
    <property type="entry name" value="NODB"/>
    <property type="match status" value="1"/>
</dbReference>
<evidence type="ECO:0000313" key="8">
    <source>
        <dbReference type="Proteomes" id="UP000323142"/>
    </source>
</evidence>
<dbReference type="Gene3D" id="3.20.20.370">
    <property type="entry name" value="Glycoside hydrolase/deacetylase"/>
    <property type="match status" value="1"/>
</dbReference>
<dbReference type="OrthoDB" id="9787041at2"/>
<dbReference type="GO" id="GO:0006144">
    <property type="term" value="P:purine nucleobase metabolic process"/>
    <property type="evidence" value="ECO:0007669"/>
    <property type="project" value="UniProtKB-KW"/>
</dbReference>
<dbReference type="UniPathway" id="UPA00394">
    <property type="reaction ID" value="UER00652"/>
</dbReference>
<dbReference type="InterPro" id="IPR011330">
    <property type="entry name" value="Glyco_hydro/deAcase_b/a-brl"/>
</dbReference>
<dbReference type="GO" id="GO:0005975">
    <property type="term" value="P:carbohydrate metabolic process"/>
    <property type="evidence" value="ECO:0007669"/>
    <property type="project" value="InterPro"/>
</dbReference>
<evidence type="ECO:0000256" key="4">
    <source>
        <dbReference type="ARBA" id="ARBA00022631"/>
    </source>
</evidence>
<reference evidence="7 8" key="2">
    <citation type="submission" date="2019-09" db="EMBL/GenBank/DDBJ databases">
        <authorList>
            <person name="Jin C."/>
        </authorList>
    </citation>
    <scope>NUCLEOTIDE SEQUENCE [LARGE SCALE GENOMIC DNA]</scope>
    <source>
        <strain evidence="7 8">BN140002</strain>
    </source>
</reference>
<comment type="caution">
    <text evidence="7">The sequence shown here is derived from an EMBL/GenBank/DDBJ whole genome shotgun (WGS) entry which is preliminary data.</text>
</comment>
<dbReference type="PANTHER" id="PTHR43123">
    <property type="entry name" value="POLYSACCHARIDE DEACETYLASE-RELATED"/>
    <property type="match status" value="1"/>
</dbReference>
<evidence type="ECO:0000259" key="6">
    <source>
        <dbReference type="PROSITE" id="PS51677"/>
    </source>
</evidence>
<comment type="function">
    <text evidence="1">Is involved in generating a small heat-stable compound (Nod), an acylated oligomer of N-acetylglucosamine, that stimulates mitosis in various plant protoplasts.</text>
</comment>
<reference evidence="7 8" key="1">
    <citation type="submission" date="2019-09" db="EMBL/GenBank/DDBJ databases">
        <title>Salinarimonas rosea gen. nov., sp. nov., a new member of the a-2 subgroup of the Proteobacteria.</title>
        <authorList>
            <person name="Liu J."/>
        </authorList>
    </citation>
    <scope>NUCLEOTIDE SEQUENCE [LARGE SCALE GENOMIC DNA]</scope>
    <source>
        <strain evidence="7 8">BN140002</strain>
    </source>
</reference>
<accession>A0A5B2V5X1</accession>
<dbReference type="InterPro" id="IPR018020">
    <property type="entry name" value="OHCU_decarboxylase"/>
</dbReference>
<dbReference type="InterPro" id="IPR002509">
    <property type="entry name" value="NODB_dom"/>
</dbReference>
<protein>
    <recommendedName>
        <fullName evidence="3">Chitooligosaccharide deacetylase</fullName>
    </recommendedName>
    <alternativeName>
        <fullName evidence="5">Nodulation protein B</fullName>
    </alternativeName>
</protein>
<dbReference type="Pfam" id="PF01522">
    <property type="entry name" value="Polysacc_deac_1"/>
    <property type="match status" value="1"/>
</dbReference>
<organism evidence="7 8">
    <name type="scientific">Salinarimonas soli</name>
    <dbReference type="NCBI Taxonomy" id="1638099"/>
    <lineage>
        <taxon>Bacteria</taxon>
        <taxon>Pseudomonadati</taxon>
        <taxon>Pseudomonadota</taxon>
        <taxon>Alphaproteobacteria</taxon>
        <taxon>Hyphomicrobiales</taxon>
        <taxon>Salinarimonadaceae</taxon>
        <taxon>Salinarimonas</taxon>
    </lineage>
</organism>
<evidence type="ECO:0000256" key="5">
    <source>
        <dbReference type="ARBA" id="ARBA00032976"/>
    </source>
</evidence>
<dbReference type="Proteomes" id="UP000323142">
    <property type="component" value="Unassembled WGS sequence"/>
</dbReference>
<dbReference type="InterPro" id="IPR017625">
    <property type="entry name" value="PuuE"/>
</dbReference>
<dbReference type="GO" id="GO:0016810">
    <property type="term" value="F:hydrolase activity, acting on carbon-nitrogen (but not peptide) bonds"/>
    <property type="evidence" value="ECO:0007669"/>
    <property type="project" value="InterPro"/>
</dbReference>
<dbReference type="InterPro" id="IPR036778">
    <property type="entry name" value="OHCU_decarboxylase_sf"/>
</dbReference>
<dbReference type="GO" id="GO:0000255">
    <property type="term" value="P:allantoin metabolic process"/>
    <property type="evidence" value="ECO:0007669"/>
    <property type="project" value="InterPro"/>
</dbReference>
<dbReference type="GO" id="GO:0019628">
    <property type="term" value="P:urate catabolic process"/>
    <property type="evidence" value="ECO:0007669"/>
    <property type="project" value="UniProtKB-UniPathway"/>
</dbReference>
<dbReference type="EMBL" id="VUOA01000048">
    <property type="protein sequence ID" value="KAA2234384.1"/>
    <property type="molecule type" value="Genomic_DNA"/>
</dbReference>
<dbReference type="NCBIfam" id="TIGR03212">
    <property type="entry name" value="uraD_N-term-dom"/>
    <property type="match status" value="1"/>
</dbReference>